<feature type="domain" description="DUF7657" evidence="3">
    <location>
        <begin position="22"/>
        <end position="437"/>
    </location>
</feature>
<keyword evidence="1" id="KW-0472">Membrane</keyword>
<feature type="transmembrane region" description="Helical" evidence="1">
    <location>
        <begin position="239"/>
        <end position="257"/>
    </location>
</feature>
<evidence type="ECO:0000256" key="1">
    <source>
        <dbReference type="SAM" id="Phobius"/>
    </source>
</evidence>
<feature type="transmembrane region" description="Helical" evidence="1">
    <location>
        <begin position="383"/>
        <end position="409"/>
    </location>
</feature>
<gene>
    <name evidence="4" type="ORF">SAMN02910429_00009</name>
</gene>
<dbReference type="EMBL" id="FOGW01000004">
    <property type="protein sequence ID" value="SER40996.1"/>
    <property type="molecule type" value="Genomic_DNA"/>
</dbReference>
<proteinExistence type="predicted"/>
<feature type="transmembrane region" description="Helical" evidence="1">
    <location>
        <begin position="278"/>
        <end position="298"/>
    </location>
</feature>
<protein>
    <recommendedName>
        <fullName evidence="6">Dolichyl-phosphate-mannose-protein mannosyltransferase</fullName>
    </recommendedName>
</protein>
<dbReference type="InterPro" id="IPR056071">
    <property type="entry name" value="DUF7654"/>
</dbReference>
<dbReference type="Proteomes" id="UP000182471">
    <property type="component" value="Unassembled WGS sequence"/>
</dbReference>
<feature type="domain" description="DUF7654" evidence="2">
    <location>
        <begin position="525"/>
        <end position="667"/>
    </location>
</feature>
<dbReference type="RefSeq" id="WP_074730258.1">
    <property type="nucleotide sequence ID" value="NZ_FOGW01000004.1"/>
</dbReference>
<dbReference type="PROSITE" id="PS51257">
    <property type="entry name" value="PROKAR_LIPOPROTEIN"/>
    <property type="match status" value="1"/>
</dbReference>
<feature type="transmembrane region" description="Helical" evidence="1">
    <location>
        <begin position="214"/>
        <end position="233"/>
    </location>
</feature>
<feature type="transmembrane region" description="Helical" evidence="1">
    <location>
        <begin position="166"/>
        <end position="185"/>
    </location>
</feature>
<keyword evidence="5" id="KW-1185">Reference proteome</keyword>
<evidence type="ECO:0000259" key="3">
    <source>
        <dbReference type="Pfam" id="PF24677"/>
    </source>
</evidence>
<keyword evidence="1" id="KW-1133">Transmembrane helix</keyword>
<evidence type="ECO:0000313" key="5">
    <source>
        <dbReference type="Proteomes" id="UP000182471"/>
    </source>
</evidence>
<reference evidence="5" key="1">
    <citation type="submission" date="2016-10" db="EMBL/GenBank/DDBJ databases">
        <authorList>
            <person name="Varghese N."/>
            <person name="Submissions S."/>
        </authorList>
    </citation>
    <scope>NUCLEOTIDE SEQUENCE [LARGE SCALE GENOMIC DNA]</scope>
    <source>
        <strain evidence="5">S1b</strain>
    </source>
</reference>
<feature type="transmembrane region" description="Helical" evidence="1">
    <location>
        <begin position="473"/>
        <end position="495"/>
    </location>
</feature>
<dbReference type="InterPro" id="IPR056074">
    <property type="entry name" value="DUF7657"/>
</dbReference>
<dbReference type="AlphaFoldDB" id="A0A1H9NYD2"/>
<dbReference type="Pfam" id="PF24677">
    <property type="entry name" value="DUF7657"/>
    <property type="match status" value="1"/>
</dbReference>
<feature type="transmembrane region" description="Helical" evidence="1">
    <location>
        <begin position="353"/>
        <end position="371"/>
    </location>
</feature>
<organism evidence="4 5">
    <name type="scientific">Lachnobacterium bovis</name>
    <dbReference type="NCBI Taxonomy" id="140626"/>
    <lineage>
        <taxon>Bacteria</taxon>
        <taxon>Bacillati</taxon>
        <taxon>Bacillota</taxon>
        <taxon>Clostridia</taxon>
        <taxon>Lachnospirales</taxon>
        <taxon>Lachnospiraceae</taxon>
        <taxon>Lachnobacterium</taxon>
    </lineage>
</organism>
<feature type="transmembrane region" description="Helical" evidence="1">
    <location>
        <begin position="421"/>
        <end position="439"/>
    </location>
</feature>
<feature type="transmembrane region" description="Helical" evidence="1">
    <location>
        <begin position="139"/>
        <end position="159"/>
    </location>
</feature>
<feature type="transmembrane region" description="Helical" evidence="1">
    <location>
        <begin position="21"/>
        <end position="40"/>
    </location>
</feature>
<feature type="transmembrane region" description="Helical" evidence="1">
    <location>
        <begin position="451"/>
        <end position="467"/>
    </location>
</feature>
<evidence type="ECO:0008006" key="6">
    <source>
        <dbReference type="Google" id="ProtNLM"/>
    </source>
</evidence>
<dbReference type="Pfam" id="PF24672">
    <property type="entry name" value="DUF7654"/>
    <property type="match status" value="1"/>
</dbReference>
<feature type="transmembrane region" description="Helical" evidence="1">
    <location>
        <begin position="191"/>
        <end position="207"/>
    </location>
</feature>
<evidence type="ECO:0000313" key="4">
    <source>
        <dbReference type="EMBL" id="SER40996.1"/>
    </source>
</evidence>
<feature type="transmembrane region" description="Helical" evidence="1">
    <location>
        <begin position="500"/>
        <end position="519"/>
    </location>
</feature>
<evidence type="ECO:0000259" key="2">
    <source>
        <dbReference type="Pfam" id="PF24672"/>
    </source>
</evidence>
<accession>A0A1H9NYD2</accession>
<name>A0A1H9NYD2_9FIRM</name>
<sequence length="668" mass="76590">MVKNNNKNFKKSINNILDVMIRFRYVIALIIFIACVILGLHGSSMGEYDEVFPTHINEMEARQYKIIGKSRDIRSDEYAVHIPTYFSQKYNNYRKYSKQMSIDQTNMVLDYYAPIKDITLLAKPFNIGYVIFGNARGLSFYWCGLVLALFISSFEMFYILTKKNNILSIVGMCMIGFSPALQWWMIPHMPIVFVYAMMLFDLGYYLIVNTNKFLKWMFTILAGFMAAGFVLSIFPSCQIVAGAVSFVLLVTVLLRDREKWGITSDLEKNIVKKNIYDVLVRVIVAGIIAVGIVGYVVLTSRADFKLLMNTVYPGKRISVGGDSTLKDIFTGLSSLTLAFRDSNVFNNSEVSTFIHFTPLFLMLFPSIARILRKEDSAKAKDELLIGKALLVCVLVEIVFMCIGFTPRLAKYTLFSYINRMQMGYGFTGVIFNIWSINIIWKYKDEYKKSQLILTSILYGLAYVMMITDEMRLYLPQKILILEIAILVVIALMALLRYKKLFAISMCIVMFLSGAFVNPVCTGISPITNHPISREIEKIVKKDSNSYWMVMDPDEKLISNFAMANGAKCLSATSFYPDFKKWNKLDPKGKENFVYNRYLNYIVSMTNEKTNIKLFSNDSVALTINPKDLKKIGVKYVLAKQKNEKILKQEKIEYKILCQQDGYSIYEIN</sequence>
<keyword evidence="1" id="KW-0812">Transmembrane</keyword>